<accession>A0A835LW28</accession>
<evidence type="ECO:0000256" key="1">
    <source>
        <dbReference type="SAM" id="MobiDB-lite"/>
    </source>
</evidence>
<dbReference type="AlphaFoldDB" id="A0A835LW28"/>
<organism evidence="2 3">
    <name type="scientific">Coptis chinensis</name>
    <dbReference type="NCBI Taxonomy" id="261450"/>
    <lineage>
        <taxon>Eukaryota</taxon>
        <taxon>Viridiplantae</taxon>
        <taxon>Streptophyta</taxon>
        <taxon>Embryophyta</taxon>
        <taxon>Tracheophyta</taxon>
        <taxon>Spermatophyta</taxon>
        <taxon>Magnoliopsida</taxon>
        <taxon>Ranunculales</taxon>
        <taxon>Ranunculaceae</taxon>
        <taxon>Coptidoideae</taxon>
        <taxon>Coptis</taxon>
    </lineage>
</organism>
<dbReference type="OrthoDB" id="1927968at2759"/>
<gene>
    <name evidence="2" type="ORF">IFM89_017849</name>
</gene>
<name>A0A835LW28_9MAGN</name>
<evidence type="ECO:0000313" key="2">
    <source>
        <dbReference type="EMBL" id="KAF9609670.1"/>
    </source>
</evidence>
<feature type="region of interest" description="Disordered" evidence="1">
    <location>
        <begin position="95"/>
        <end position="127"/>
    </location>
</feature>
<dbReference type="PANTHER" id="PTHR31798">
    <property type="entry name" value="HYDROXYPROLINE-RICH GLYCOPROTEIN-LIKE"/>
    <property type="match status" value="1"/>
</dbReference>
<dbReference type="EMBL" id="JADFTS010000004">
    <property type="protein sequence ID" value="KAF9609670.1"/>
    <property type="molecule type" value="Genomic_DNA"/>
</dbReference>
<feature type="non-terminal residue" evidence="2">
    <location>
        <position position="1"/>
    </location>
</feature>
<protein>
    <submittedName>
        <fullName evidence="2">Uncharacterized protein</fullName>
    </submittedName>
</protein>
<evidence type="ECO:0000313" key="3">
    <source>
        <dbReference type="Proteomes" id="UP000631114"/>
    </source>
</evidence>
<reference evidence="2 3" key="1">
    <citation type="submission" date="2020-10" db="EMBL/GenBank/DDBJ databases">
        <title>The Coptis chinensis genome and diversification of protoberbering-type alkaloids.</title>
        <authorList>
            <person name="Wang B."/>
            <person name="Shu S."/>
            <person name="Song C."/>
            <person name="Liu Y."/>
        </authorList>
    </citation>
    <scope>NUCLEOTIDE SEQUENCE [LARGE SCALE GENOMIC DNA]</scope>
    <source>
        <strain evidence="2">HL-2020</strain>
        <tissue evidence="2">Leaf</tissue>
    </source>
</reference>
<dbReference type="Proteomes" id="UP000631114">
    <property type="component" value="Unassembled WGS sequence"/>
</dbReference>
<comment type="caution">
    <text evidence="2">The sequence shown here is derived from an EMBL/GenBank/DDBJ whole genome shotgun (WGS) entry which is preliminary data.</text>
</comment>
<dbReference type="PANTHER" id="PTHR31798:SF10">
    <property type="entry name" value="OS02G0822000 PROTEIN"/>
    <property type="match status" value="1"/>
</dbReference>
<keyword evidence="3" id="KW-1185">Reference proteome</keyword>
<sequence>MGGIHLEWYRTGGLPPEIQPIRHLVVLPFPLLPLPCFIPSGPEPHTLPGHRPGFLSFTSLSANVYSPVPNSIFAIGPYRDETRLVSPPVFSTFTTEPSTAPFTPPSEPLHRQHLQARSRDNGSQNDDIVIGHGVSFELTAKVGTNRMGMDHPASMGIYNEPLLDEAKKPKLSILPEDYTIIDVDEYKAANDLPLPMFTKLTEVEI</sequence>
<dbReference type="InterPro" id="IPR040420">
    <property type="entry name" value="At1g76660-like"/>
</dbReference>
<proteinExistence type="predicted"/>